<accession>A0A834NQ54</accession>
<keyword evidence="2" id="KW-1185">Reference proteome</keyword>
<proteinExistence type="predicted"/>
<dbReference type="AlphaFoldDB" id="A0A834NQ54"/>
<organism evidence="1 2">
    <name type="scientific">Vespula pensylvanica</name>
    <name type="common">Western yellow jacket</name>
    <name type="synonym">Wasp</name>
    <dbReference type="NCBI Taxonomy" id="30213"/>
    <lineage>
        <taxon>Eukaryota</taxon>
        <taxon>Metazoa</taxon>
        <taxon>Ecdysozoa</taxon>
        <taxon>Arthropoda</taxon>
        <taxon>Hexapoda</taxon>
        <taxon>Insecta</taxon>
        <taxon>Pterygota</taxon>
        <taxon>Neoptera</taxon>
        <taxon>Endopterygota</taxon>
        <taxon>Hymenoptera</taxon>
        <taxon>Apocrita</taxon>
        <taxon>Aculeata</taxon>
        <taxon>Vespoidea</taxon>
        <taxon>Vespidae</taxon>
        <taxon>Vespinae</taxon>
        <taxon>Vespula</taxon>
    </lineage>
</organism>
<dbReference type="Proteomes" id="UP000600918">
    <property type="component" value="Unassembled WGS sequence"/>
</dbReference>
<comment type="caution">
    <text evidence="1">The sequence shown here is derived from an EMBL/GenBank/DDBJ whole genome shotgun (WGS) entry which is preliminary data.</text>
</comment>
<reference evidence="1" key="1">
    <citation type="journal article" date="2020" name="G3 (Bethesda)">
        <title>High-Quality Assemblies for Three Invasive Social Wasps from the &lt;i&gt;Vespula&lt;/i&gt; Genus.</title>
        <authorList>
            <person name="Harrop T.W.R."/>
            <person name="Guhlin J."/>
            <person name="McLaughlin G.M."/>
            <person name="Permina E."/>
            <person name="Stockwell P."/>
            <person name="Gilligan J."/>
            <person name="Le Lec M.F."/>
            <person name="Gruber M.A.M."/>
            <person name="Quinn O."/>
            <person name="Lovegrove M."/>
            <person name="Duncan E.J."/>
            <person name="Remnant E.J."/>
            <person name="Van Eeckhoven J."/>
            <person name="Graham B."/>
            <person name="Knapp R.A."/>
            <person name="Langford K.W."/>
            <person name="Kronenberg Z."/>
            <person name="Press M.O."/>
            <person name="Eacker S.M."/>
            <person name="Wilson-Rankin E.E."/>
            <person name="Purcell J."/>
            <person name="Lester P.J."/>
            <person name="Dearden P.K."/>
        </authorList>
    </citation>
    <scope>NUCLEOTIDE SEQUENCE</scope>
    <source>
        <strain evidence="1">Volc-1</strain>
    </source>
</reference>
<dbReference type="EMBL" id="JACSDY010000011">
    <property type="protein sequence ID" value="KAF7415389.1"/>
    <property type="molecule type" value="Genomic_DNA"/>
</dbReference>
<evidence type="ECO:0000313" key="1">
    <source>
        <dbReference type="EMBL" id="KAF7415389.1"/>
    </source>
</evidence>
<sequence>MAVWLANANETAKILSPVHNLSSAGAKKPDKRFPARTEWNFSKVFKGSTGLAYPSLLCCQTLTFLGRLGRNKSVLWLIIAFVDFNEMALKPLAESVNGSLKRSYTEKGENP</sequence>
<gene>
    <name evidence="1" type="ORF">H0235_011981</name>
</gene>
<protein>
    <submittedName>
        <fullName evidence="1">Uncharacterized protein</fullName>
    </submittedName>
</protein>
<evidence type="ECO:0000313" key="2">
    <source>
        <dbReference type="Proteomes" id="UP000600918"/>
    </source>
</evidence>
<name>A0A834NQ54_VESPE</name>